<dbReference type="InterPro" id="IPR008936">
    <property type="entry name" value="Rho_GTPase_activation_prot"/>
</dbReference>
<dbReference type="PROSITE" id="PS50238">
    <property type="entry name" value="RHOGAP"/>
    <property type="match status" value="1"/>
</dbReference>
<dbReference type="InterPro" id="IPR000198">
    <property type="entry name" value="RhoGAP_dom"/>
</dbReference>
<evidence type="ECO:0000256" key="2">
    <source>
        <dbReference type="SAM" id="MobiDB-lite"/>
    </source>
</evidence>
<dbReference type="AlphaFoldDB" id="A0A8H3DGR3"/>
<feature type="region of interest" description="Disordered" evidence="2">
    <location>
        <begin position="277"/>
        <end position="302"/>
    </location>
</feature>
<evidence type="ECO:0000256" key="1">
    <source>
        <dbReference type="ARBA" id="ARBA00022468"/>
    </source>
</evidence>
<dbReference type="GO" id="GO:0005737">
    <property type="term" value="C:cytoplasm"/>
    <property type="evidence" value="ECO:0007669"/>
    <property type="project" value="TreeGrafter"/>
</dbReference>
<feature type="compositionally biased region" description="Low complexity" evidence="2">
    <location>
        <begin position="282"/>
        <end position="293"/>
    </location>
</feature>
<dbReference type="SMART" id="SM00324">
    <property type="entry name" value="RhoGAP"/>
    <property type="match status" value="1"/>
</dbReference>
<dbReference type="GO" id="GO:0005096">
    <property type="term" value="F:GTPase activator activity"/>
    <property type="evidence" value="ECO:0007669"/>
    <property type="project" value="UniProtKB-KW"/>
</dbReference>
<dbReference type="EMBL" id="CAJMWZ010006456">
    <property type="protein sequence ID" value="CAE6522417.1"/>
    <property type="molecule type" value="Genomic_DNA"/>
</dbReference>
<accession>A0A8H3DGR3</accession>
<protein>
    <recommendedName>
        <fullName evidence="3">Rho-GAP domain-containing protein</fullName>
    </recommendedName>
</protein>
<dbReference type="InterPro" id="IPR050729">
    <property type="entry name" value="Rho-GAP"/>
</dbReference>
<gene>
    <name evidence="4" type="ORF">RDB_LOCUS119802</name>
</gene>
<dbReference type="Gene3D" id="1.10.555.10">
    <property type="entry name" value="Rho GTPase activation protein"/>
    <property type="match status" value="1"/>
</dbReference>
<evidence type="ECO:0000259" key="3">
    <source>
        <dbReference type="PROSITE" id="PS50238"/>
    </source>
</evidence>
<dbReference type="GO" id="GO:0007165">
    <property type="term" value="P:signal transduction"/>
    <property type="evidence" value="ECO:0007669"/>
    <property type="project" value="InterPro"/>
</dbReference>
<sequence length="581" mass="65848">MTADMGWLIECLLELSCLPDKSSDGGSGVELLNFDKRRYLFNLMSNVPNLQPLRKQQLRSNTHRADVDRMTNMQREVSELYYEARVIKEEAHKENTHAAPHHAPPRKIVRPFHRFVAEQHEKNRRDKYARERLQKEIKNERLISERRDDNIAKAMLPKGGHGQRKKSRSMSGFFTMLRPISSAWSGDKFHDKVMKPRTLQELDFEPSGKPSIVLNVANAQVQDFVNSQRSFVMRLRTEDGALYYLQALDYHDAARWLAVLQETSSTYARRRLTYQAGKSDPAEAGAPTEAGAPSFNTTSKHPNPVYGVPVEELLEREYGYPPPTDAVPHIIKICIQEVESRGLTEPGIYRLVPSTTELAQLRDMFDSGVAFEGKLDPHTDIMAYTSALKAWFRSLPECIFTDALYNDFIAAAREPDGNTKAAQLHDLVFSLPNANFQLLKVMFEHLDHVIECEPDNHMSAENVATCLAQSLIFPPGGTGGSIFPINLGEHHQLVKCLILQNNQVFQETVEEGEPEASVEEDDAYENIIEEQAVASDSEEELEELPITRASTSRLNMFDDDVFTTGSTQRFNDTSSRNRADY</sequence>
<dbReference type="PANTHER" id="PTHR23176:SF129">
    <property type="entry name" value="RHO GTPASE ACTIVATING PROTEIN AT 16F, ISOFORM E-RELATED"/>
    <property type="match status" value="1"/>
</dbReference>
<feature type="domain" description="Rho-GAP" evidence="3">
    <location>
        <begin position="308"/>
        <end position="505"/>
    </location>
</feature>
<name>A0A8H3DGR3_9AGAM</name>
<dbReference type="SUPFAM" id="SSF50729">
    <property type="entry name" value="PH domain-like"/>
    <property type="match status" value="1"/>
</dbReference>
<evidence type="ECO:0000313" key="4">
    <source>
        <dbReference type="EMBL" id="CAE6522417.1"/>
    </source>
</evidence>
<comment type="caution">
    <text evidence="4">The sequence shown here is derived from an EMBL/GenBank/DDBJ whole genome shotgun (WGS) entry which is preliminary data.</text>
</comment>
<dbReference type="PANTHER" id="PTHR23176">
    <property type="entry name" value="RHO/RAC/CDC GTPASE-ACTIVATING PROTEIN"/>
    <property type="match status" value="1"/>
</dbReference>
<reference evidence="4" key="1">
    <citation type="submission" date="2021-01" db="EMBL/GenBank/DDBJ databases">
        <authorList>
            <person name="Kaushik A."/>
        </authorList>
    </citation>
    <scope>NUCLEOTIDE SEQUENCE</scope>
    <source>
        <strain evidence="4">Type strain: AG8-Rh-89/</strain>
    </source>
</reference>
<keyword evidence="1" id="KW-0343">GTPase activation</keyword>
<dbReference type="CDD" id="cd00159">
    <property type="entry name" value="RhoGAP"/>
    <property type="match status" value="1"/>
</dbReference>
<proteinExistence type="predicted"/>
<evidence type="ECO:0000313" key="5">
    <source>
        <dbReference type="Proteomes" id="UP000663850"/>
    </source>
</evidence>
<dbReference type="InterPro" id="IPR011993">
    <property type="entry name" value="PH-like_dom_sf"/>
</dbReference>
<dbReference type="Pfam" id="PF00620">
    <property type="entry name" value="RhoGAP"/>
    <property type="match status" value="1"/>
</dbReference>
<dbReference type="Proteomes" id="UP000663850">
    <property type="component" value="Unassembled WGS sequence"/>
</dbReference>
<dbReference type="SUPFAM" id="SSF48350">
    <property type="entry name" value="GTPase activation domain, GAP"/>
    <property type="match status" value="1"/>
</dbReference>
<organism evidence="4 5">
    <name type="scientific">Rhizoctonia solani</name>
    <dbReference type="NCBI Taxonomy" id="456999"/>
    <lineage>
        <taxon>Eukaryota</taxon>
        <taxon>Fungi</taxon>
        <taxon>Dikarya</taxon>
        <taxon>Basidiomycota</taxon>
        <taxon>Agaricomycotina</taxon>
        <taxon>Agaricomycetes</taxon>
        <taxon>Cantharellales</taxon>
        <taxon>Ceratobasidiaceae</taxon>
        <taxon>Rhizoctonia</taxon>
    </lineage>
</organism>
<dbReference type="Gene3D" id="2.30.29.30">
    <property type="entry name" value="Pleckstrin-homology domain (PH domain)/Phosphotyrosine-binding domain (PTB)"/>
    <property type="match status" value="1"/>
</dbReference>